<keyword evidence="1" id="KW-0472">Membrane</keyword>
<organism evidence="2 3">
    <name type="scientific">Moraxella caviae</name>
    <dbReference type="NCBI Taxonomy" id="34060"/>
    <lineage>
        <taxon>Bacteria</taxon>
        <taxon>Pseudomonadati</taxon>
        <taxon>Pseudomonadota</taxon>
        <taxon>Gammaproteobacteria</taxon>
        <taxon>Moraxellales</taxon>
        <taxon>Moraxellaceae</taxon>
        <taxon>Moraxella</taxon>
    </lineage>
</organism>
<name>A0A1S9ZXE4_9GAMM</name>
<accession>A0A1S9ZXE4</accession>
<keyword evidence="1" id="KW-1133">Transmembrane helix</keyword>
<evidence type="ECO:0000313" key="2">
    <source>
        <dbReference type="EMBL" id="OOR88164.1"/>
    </source>
</evidence>
<gene>
    <name evidence="2" type="ORF">B0181_08740</name>
</gene>
<sequence length="72" mass="8165">MVDLYEFKKIGLVLSIWRKTSKTNGKSGNALAQIKTITFYCIIFLSSFGGFWRQIPKPACKSPTKPQKKARP</sequence>
<dbReference type="EMBL" id="MUXU01000055">
    <property type="protein sequence ID" value="OOR88164.1"/>
    <property type="molecule type" value="Genomic_DNA"/>
</dbReference>
<protein>
    <submittedName>
        <fullName evidence="2">Uncharacterized protein</fullName>
    </submittedName>
</protein>
<dbReference type="AlphaFoldDB" id="A0A1S9ZXE4"/>
<evidence type="ECO:0000256" key="1">
    <source>
        <dbReference type="SAM" id="Phobius"/>
    </source>
</evidence>
<reference evidence="2 3" key="1">
    <citation type="submission" date="2017-02" db="EMBL/GenBank/DDBJ databases">
        <title>Draft genome sequence of Moraxella caviae CCUG 355 type strain.</title>
        <authorList>
            <person name="Engstrom-Jakobsson H."/>
            <person name="Salva-Serra F."/>
            <person name="Thorell K."/>
            <person name="Gonzales-Siles L."/>
            <person name="Karlsson R."/>
            <person name="Boulund F."/>
            <person name="Engstrand L."/>
            <person name="Moore E."/>
        </authorList>
    </citation>
    <scope>NUCLEOTIDE SEQUENCE [LARGE SCALE GENOMIC DNA]</scope>
    <source>
        <strain evidence="2 3">CCUG 355</strain>
    </source>
</reference>
<proteinExistence type="predicted"/>
<evidence type="ECO:0000313" key="3">
    <source>
        <dbReference type="Proteomes" id="UP000190435"/>
    </source>
</evidence>
<comment type="caution">
    <text evidence="2">The sequence shown here is derived from an EMBL/GenBank/DDBJ whole genome shotgun (WGS) entry which is preliminary data.</text>
</comment>
<feature type="transmembrane region" description="Helical" evidence="1">
    <location>
        <begin position="30"/>
        <end position="52"/>
    </location>
</feature>
<dbReference type="STRING" id="34060.B0181_08740"/>
<keyword evidence="1" id="KW-0812">Transmembrane</keyword>
<keyword evidence="3" id="KW-1185">Reference proteome</keyword>
<dbReference type="Proteomes" id="UP000190435">
    <property type="component" value="Unassembled WGS sequence"/>
</dbReference>